<evidence type="ECO:0000313" key="3">
    <source>
        <dbReference type="Proteomes" id="UP000266313"/>
    </source>
</evidence>
<dbReference type="Proteomes" id="UP000266313">
    <property type="component" value="Chromosome"/>
</dbReference>
<organism evidence="2 3">
    <name type="scientific">Methylocaldum marinum</name>
    <dbReference type="NCBI Taxonomy" id="1432792"/>
    <lineage>
        <taxon>Bacteria</taxon>
        <taxon>Pseudomonadati</taxon>
        <taxon>Pseudomonadota</taxon>
        <taxon>Gammaproteobacteria</taxon>
        <taxon>Methylococcales</taxon>
        <taxon>Methylococcaceae</taxon>
        <taxon>Methylocaldum</taxon>
    </lineage>
</organism>
<dbReference type="RefSeq" id="WP_119629050.1">
    <property type="nucleotide sequence ID" value="NZ_AP017928.1"/>
</dbReference>
<dbReference type="InterPro" id="IPR015813">
    <property type="entry name" value="Pyrv/PenolPyrv_kinase-like_dom"/>
</dbReference>
<reference evidence="2 3" key="1">
    <citation type="submission" date="2016-12" db="EMBL/GenBank/DDBJ databases">
        <title>Genome sequencing of Methylocaldum marinum.</title>
        <authorList>
            <person name="Takeuchi M."/>
            <person name="Kamagata Y."/>
            <person name="Hiraoka S."/>
            <person name="Oshima K."/>
            <person name="Hattori M."/>
            <person name="Iwasaki W."/>
        </authorList>
    </citation>
    <scope>NUCLEOTIDE SEQUENCE [LARGE SCALE GENOMIC DNA]</scope>
    <source>
        <strain evidence="2 3">S8</strain>
    </source>
</reference>
<dbReference type="CDD" id="cd00377">
    <property type="entry name" value="ICL_PEPM"/>
    <property type="match status" value="1"/>
</dbReference>
<dbReference type="PANTHER" id="PTHR42905">
    <property type="entry name" value="PHOSPHOENOLPYRUVATE CARBOXYLASE"/>
    <property type="match status" value="1"/>
</dbReference>
<gene>
    <name evidence="2" type="ORF">sS8_1486</name>
</gene>
<dbReference type="OrthoDB" id="9771433at2"/>
<name>A0A250KPH1_9GAMM</name>
<dbReference type="SUPFAM" id="SSF51621">
    <property type="entry name" value="Phosphoenolpyruvate/pyruvate domain"/>
    <property type="match status" value="1"/>
</dbReference>
<proteinExistence type="predicted"/>
<dbReference type="GO" id="GO:0003824">
    <property type="term" value="F:catalytic activity"/>
    <property type="evidence" value="ECO:0007669"/>
    <property type="project" value="InterPro"/>
</dbReference>
<keyword evidence="3" id="KW-1185">Reference proteome</keyword>
<dbReference type="PANTHER" id="PTHR42905:SF2">
    <property type="entry name" value="PHOSPHOENOLPYRUVATE CARBOXYLASE FAMILY PROTEIN"/>
    <property type="match status" value="1"/>
</dbReference>
<dbReference type="EMBL" id="AP017928">
    <property type="protein sequence ID" value="BBA33446.1"/>
    <property type="molecule type" value="Genomic_DNA"/>
</dbReference>
<dbReference type="Gene3D" id="3.20.20.60">
    <property type="entry name" value="Phosphoenolpyruvate-binding domains"/>
    <property type="match status" value="1"/>
</dbReference>
<dbReference type="Pfam" id="PF13714">
    <property type="entry name" value="PEP_mutase"/>
    <property type="match status" value="1"/>
</dbReference>
<sequence length="285" mass="31057">MAATTTRLKELLAAPGIRIMPGCHDALSAKLVQEAGFEMGFMSGFAVSGARLGLPDTGLISYGELVEQGRNICAAVTIPMFGDGDTGFGNALNVTRTVQGYARAGFACIMIEDQMAPKRCGHTQGKAVVSREEAAMRIRAAVDARNAGDDILIMARTDARAVLGLEEAIARCRLFRELGADITFLEAPESVEEMRRYCTEVGGPKMANMIEFGKTPVLPPRELEAIGYKIAVYPLTLLNAGIRAMRDALVCLKQGRTPGNIMDFEELKASVGFPRYYDEEQRYRY</sequence>
<dbReference type="InterPro" id="IPR039556">
    <property type="entry name" value="ICL/PEPM"/>
</dbReference>
<keyword evidence="1" id="KW-0479">Metal-binding</keyword>
<evidence type="ECO:0000256" key="1">
    <source>
        <dbReference type="ARBA" id="ARBA00022723"/>
    </source>
</evidence>
<dbReference type="GO" id="GO:0046872">
    <property type="term" value="F:metal ion binding"/>
    <property type="evidence" value="ECO:0007669"/>
    <property type="project" value="UniProtKB-KW"/>
</dbReference>
<evidence type="ECO:0000313" key="2">
    <source>
        <dbReference type="EMBL" id="BBA33446.1"/>
    </source>
</evidence>
<protein>
    <submittedName>
        <fullName evidence="2">Carboxyvinyl-carboxyphosphonate phosphorylmutase</fullName>
    </submittedName>
</protein>
<accession>A0A250KPH1</accession>
<dbReference type="InterPro" id="IPR040442">
    <property type="entry name" value="Pyrv_kinase-like_dom_sf"/>
</dbReference>
<dbReference type="AlphaFoldDB" id="A0A250KPH1"/>
<dbReference type="KEGG" id="mmai:sS8_1486"/>